<proteinExistence type="predicted"/>
<dbReference type="Proteomes" id="UP000446786">
    <property type="component" value="Unassembled WGS sequence"/>
</dbReference>
<keyword evidence="3" id="KW-1185">Reference proteome</keyword>
<protein>
    <submittedName>
        <fullName evidence="2">Elongation factor P</fullName>
    </submittedName>
</protein>
<sequence>MPILVAAVCLAAPAPALSQSGAPLTTLPVGRYQCSLPGDAGGAAWVPIEELRFSIKNASRYLSPQGDGTYLMRGKELVFTRGPLKDQRFQRMGTSILRKIGVDGSLSRLRCVRTGPLQ</sequence>
<evidence type="ECO:0000313" key="2">
    <source>
        <dbReference type="EMBL" id="MXP32205.1"/>
    </source>
</evidence>
<reference evidence="2 3" key="1">
    <citation type="submission" date="2019-12" db="EMBL/GenBank/DDBJ databases">
        <title>Genomic-based taxomic classification of the family Erythrobacteraceae.</title>
        <authorList>
            <person name="Xu L."/>
        </authorList>
    </citation>
    <scope>NUCLEOTIDE SEQUENCE [LARGE SCALE GENOMIC DNA]</scope>
    <source>
        <strain evidence="2 3">JCM 16677</strain>
    </source>
</reference>
<dbReference type="GO" id="GO:0003746">
    <property type="term" value="F:translation elongation factor activity"/>
    <property type="evidence" value="ECO:0007669"/>
    <property type="project" value="UniProtKB-KW"/>
</dbReference>
<feature type="chain" id="PRO_5032535837" evidence="1">
    <location>
        <begin position="19"/>
        <end position="118"/>
    </location>
</feature>
<gene>
    <name evidence="2" type="ORF">GRI94_10285</name>
</gene>
<name>A0A845AT71_9SPHN</name>
<evidence type="ECO:0000256" key="1">
    <source>
        <dbReference type="SAM" id="SignalP"/>
    </source>
</evidence>
<comment type="caution">
    <text evidence="2">The sequence shown here is derived from an EMBL/GenBank/DDBJ whole genome shotgun (WGS) entry which is preliminary data.</text>
</comment>
<dbReference type="OrthoDB" id="7509105at2"/>
<accession>A0A845AT71</accession>
<dbReference type="AlphaFoldDB" id="A0A845AT71"/>
<dbReference type="EMBL" id="WTYE01000001">
    <property type="protein sequence ID" value="MXP32205.1"/>
    <property type="molecule type" value="Genomic_DNA"/>
</dbReference>
<evidence type="ECO:0000313" key="3">
    <source>
        <dbReference type="Proteomes" id="UP000446786"/>
    </source>
</evidence>
<keyword evidence="2" id="KW-0648">Protein biosynthesis</keyword>
<keyword evidence="1" id="KW-0732">Signal</keyword>
<keyword evidence="2" id="KW-0251">Elongation factor</keyword>
<feature type="signal peptide" evidence="1">
    <location>
        <begin position="1"/>
        <end position="18"/>
    </location>
</feature>
<organism evidence="2 3">
    <name type="scientific">Parerythrobacter jejuensis</name>
    <dbReference type="NCBI Taxonomy" id="795812"/>
    <lineage>
        <taxon>Bacteria</taxon>
        <taxon>Pseudomonadati</taxon>
        <taxon>Pseudomonadota</taxon>
        <taxon>Alphaproteobacteria</taxon>
        <taxon>Sphingomonadales</taxon>
        <taxon>Erythrobacteraceae</taxon>
        <taxon>Parerythrobacter</taxon>
    </lineage>
</organism>